<comment type="subcellular location">
    <subcellularLocation>
        <location evidence="1">Periplasm</location>
    </subcellularLocation>
</comment>
<dbReference type="GO" id="GO:0055085">
    <property type="term" value="P:transmembrane transport"/>
    <property type="evidence" value="ECO:0007669"/>
    <property type="project" value="InterPro"/>
</dbReference>
<proteinExistence type="predicted"/>
<dbReference type="AlphaFoldDB" id="A0A2R8AA94"/>
<protein>
    <submittedName>
        <fullName evidence="5">2,3-diketo-L-gulonate-binding periplasmic protein YiaO</fullName>
    </submittedName>
</protein>
<keyword evidence="4" id="KW-0812">Transmembrane</keyword>
<dbReference type="Proteomes" id="UP000244932">
    <property type="component" value="Unassembled WGS sequence"/>
</dbReference>
<evidence type="ECO:0000256" key="3">
    <source>
        <dbReference type="ARBA" id="ARBA00022764"/>
    </source>
</evidence>
<dbReference type="NCBIfam" id="NF037995">
    <property type="entry name" value="TRAP_S1"/>
    <property type="match status" value="1"/>
</dbReference>
<evidence type="ECO:0000313" key="6">
    <source>
        <dbReference type="Proteomes" id="UP000244932"/>
    </source>
</evidence>
<dbReference type="RefSeq" id="WP_108781875.1">
    <property type="nucleotide sequence ID" value="NZ_OMKW01000002.1"/>
</dbReference>
<dbReference type="PANTHER" id="PTHR33376">
    <property type="match status" value="1"/>
</dbReference>
<evidence type="ECO:0000256" key="2">
    <source>
        <dbReference type="ARBA" id="ARBA00022729"/>
    </source>
</evidence>
<evidence type="ECO:0000256" key="1">
    <source>
        <dbReference type="ARBA" id="ARBA00004418"/>
    </source>
</evidence>
<evidence type="ECO:0000313" key="5">
    <source>
        <dbReference type="EMBL" id="SPF29154.1"/>
    </source>
</evidence>
<organism evidence="5 6">
    <name type="scientific">Pontivivens insulae</name>
    <dbReference type="NCBI Taxonomy" id="1639689"/>
    <lineage>
        <taxon>Bacteria</taxon>
        <taxon>Pseudomonadati</taxon>
        <taxon>Pseudomonadota</taxon>
        <taxon>Alphaproteobacteria</taxon>
        <taxon>Rhodobacterales</taxon>
        <taxon>Paracoccaceae</taxon>
        <taxon>Pontivivens</taxon>
    </lineage>
</organism>
<evidence type="ECO:0000256" key="4">
    <source>
        <dbReference type="SAM" id="Phobius"/>
    </source>
</evidence>
<dbReference type="InterPro" id="IPR018389">
    <property type="entry name" value="DctP_fam"/>
</dbReference>
<dbReference type="GO" id="GO:0042597">
    <property type="term" value="C:periplasmic space"/>
    <property type="evidence" value="ECO:0007669"/>
    <property type="project" value="UniProtKB-SubCell"/>
</dbReference>
<keyword evidence="2" id="KW-0732">Signal</keyword>
<accession>A0A2R8AA94</accession>
<gene>
    <name evidence="5" type="primary">yiaO_2</name>
    <name evidence="5" type="ORF">POI8812_01461</name>
</gene>
<keyword evidence="6" id="KW-1185">Reference proteome</keyword>
<dbReference type="EMBL" id="OMKW01000002">
    <property type="protein sequence ID" value="SPF29154.1"/>
    <property type="molecule type" value="Genomic_DNA"/>
</dbReference>
<keyword evidence="3" id="KW-0574">Periplasm</keyword>
<name>A0A2R8AA94_9RHOB</name>
<dbReference type="PANTHER" id="PTHR33376:SF5">
    <property type="entry name" value="EXTRACYTOPLASMIC SOLUTE RECEPTOR PROTEIN"/>
    <property type="match status" value="1"/>
</dbReference>
<dbReference type="OrthoDB" id="8673861at2"/>
<feature type="transmembrane region" description="Helical" evidence="4">
    <location>
        <begin position="21"/>
        <end position="43"/>
    </location>
</feature>
<dbReference type="Pfam" id="PF03480">
    <property type="entry name" value="DctP"/>
    <property type="match status" value="1"/>
</dbReference>
<dbReference type="CDD" id="cd13603">
    <property type="entry name" value="PBP2_TRAP_Siap_TeaA_like"/>
    <property type="match status" value="1"/>
</dbReference>
<reference evidence="5 6" key="1">
    <citation type="submission" date="2018-03" db="EMBL/GenBank/DDBJ databases">
        <authorList>
            <person name="Keele B.F."/>
        </authorList>
    </citation>
    <scope>NUCLEOTIDE SEQUENCE [LARGE SCALE GENOMIC DNA]</scope>
    <source>
        <strain evidence="5 6">CeCT 8812</strain>
    </source>
</reference>
<keyword evidence="4" id="KW-0472">Membrane</keyword>
<sequence>MDHTKVIAHAAAQTELERRNFLKMIGTSGFTAAVMAATGGMLWSEEAMGQTAAADEEARANAEHIMLVGTAYRIDQNISFPIMQAAFKNNVERLTEGRIYVQLAPDGEEGVGSVLAGKVQRDTIQAAQHSLSNFAPFAPVVDLINLPYLCGANQRFTNLVNSDRWSDIVHPRVNARGFKPLFYVVTNPRTIAVRRDTYGEIRTPDDLRGINIRIPGSETLRQYYAMIGANPVPVAWDETLVAIQQGVVDALDPSVGALHVFGFKNDLSDISFTMAVPDSQVYSCNIDWFNDLPIALRRAIDQASRETTFENLAQVPESKDYAMSEMRAAGVNFHDLTADELAQWEAIGGYTRPEWDDFKIDRAGSMIEFEMLLEAIETPGDFTVVD</sequence>
<dbReference type="InterPro" id="IPR038404">
    <property type="entry name" value="TRAP_DctP_sf"/>
</dbReference>
<keyword evidence="4" id="KW-1133">Transmembrane helix</keyword>
<dbReference type="Gene3D" id="3.40.190.170">
    <property type="entry name" value="Bacterial extracellular solute-binding protein, family 7"/>
    <property type="match status" value="1"/>
</dbReference>